<dbReference type="PROSITE" id="PS51782">
    <property type="entry name" value="LYSM"/>
    <property type="match status" value="1"/>
</dbReference>
<feature type="compositionally biased region" description="Low complexity" evidence="1">
    <location>
        <begin position="496"/>
        <end position="523"/>
    </location>
</feature>
<feature type="region of interest" description="Disordered" evidence="1">
    <location>
        <begin position="260"/>
        <end position="295"/>
    </location>
</feature>
<feature type="region of interest" description="Disordered" evidence="1">
    <location>
        <begin position="461"/>
        <end position="528"/>
    </location>
</feature>
<evidence type="ECO:0000313" key="3">
    <source>
        <dbReference type="EMBL" id="MDA5108979.1"/>
    </source>
</evidence>
<dbReference type="Proteomes" id="UP001151071">
    <property type="component" value="Unassembled WGS sequence"/>
</dbReference>
<dbReference type="Pfam" id="PF20918">
    <property type="entry name" value="SPOCS_spoVID-N"/>
    <property type="match status" value="1"/>
</dbReference>
<evidence type="ECO:0000259" key="2">
    <source>
        <dbReference type="PROSITE" id="PS51782"/>
    </source>
</evidence>
<feature type="compositionally biased region" description="Basic and acidic residues" evidence="1">
    <location>
        <begin position="370"/>
        <end position="396"/>
    </location>
</feature>
<feature type="compositionally biased region" description="Basic and acidic residues" evidence="1">
    <location>
        <begin position="342"/>
        <end position="358"/>
    </location>
</feature>
<feature type="domain" description="LysM" evidence="2">
    <location>
        <begin position="552"/>
        <end position="595"/>
    </location>
</feature>
<feature type="region of interest" description="Disordered" evidence="1">
    <location>
        <begin position="329"/>
        <end position="432"/>
    </location>
</feature>
<dbReference type="CDD" id="cd00118">
    <property type="entry name" value="LysM"/>
    <property type="match status" value="1"/>
</dbReference>
<feature type="region of interest" description="Disordered" evidence="1">
    <location>
        <begin position="212"/>
        <end position="238"/>
    </location>
</feature>
<name>A0A9X3Z3R9_9BACL</name>
<dbReference type="InterPro" id="IPR048862">
    <property type="entry name" value="SPOCS_spoVID_N"/>
</dbReference>
<feature type="compositionally biased region" description="Basic and acidic residues" evidence="1">
    <location>
        <begin position="213"/>
        <end position="231"/>
    </location>
</feature>
<feature type="compositionally biased region" description="Basic and acidic residues" evidence="1">
    <location>
        <begin position="406"/>
        <end position="420"/>
    </location>
</feature>
<proteinExistence type="predicted"/>
<reference evidence="3" key="1">
    <citation type="submission" date="2022-12" db="EMBL/GenBank/DDBJ databases">
        <title>Draft genome sequence of the thermophilic strain Brevibacillus thermoruber HT42, isolated from Los Humeros, Puebla, Mexico, with biotechnological potential.</title>
        <authorList>
            <person name="Lara Sanchez J."/>
            <person name="Solis Palacios R."/>
            <person name="Bustos Baena A.S."/>
            <person name="Ruz Baez A.E."/>
            <person name="Espinosa Luna G."/>
            <person name="Oliart Ros R.M."/>
        </authorList>
    </citation>
    <scope>NUCLEOTIDE SEQUENCE</scope>
    <source>
        <strain evidence="3">HT42</strain>
    </source>
</reference>
<dbReference type="AlphaFoldDB" id="A0A9X3Z3R9"/>
<sequence length="597" mass="64589">MAIQDGLLSFAIKETIFLSADRAGIGELKELELVPDIEVLENQSFISITGCLQLYGTYEPARGASEPTEGGAETLVEAVTFAPFPQAGNSGGLLGWEAEVNHRIPLNITIPVSRIAELGDIYAVVDGFDCQVETPHQLLIEAELKIAGIQLVEQAQRSALQPDSAAEPANDSALETDPDWAAAPLVEPAMRPEGETAEADLSVRADVQMETDSDMHPDVVPESRAAEEWRSDSISSDQWDRVAHPASLEELEQRLSELEREMEREPHAEAGEPPEYAAMFDRPASPLPSSRTDFGDVTDHTVSGNVTAPSVYGDVTDAWDQPALEADEYRSTSFEQIPPWDEVTRASAREESSRRESAPDPAASGFASSKEAEVKETGSVEAQAEVKETGIAKTEADESGIVEAGTKAEEPGVVEAKAEAEEPGVVEAGAKAEETGMVEAKAEAEEPDIVEAQAEPDVLEAQAAPQEEEEREVRVAISGKPTKEEGEKLNLTSIFSQASRAQQEAQAAESAESSSSSSRRAAAFEPDSTTLEAMHNLTSFIRSKQERYSQMKLCIIQRNDTLESISQRYSLPISRILEVNKLNADQVVEGQILYIPV</sequence>
<keyword evidence="4" id="KW-1185">Reference proteome</keyword>
<dbReference type="InterPro" id="IPR036779">
    <property type="entry name" value="LysM_dom_sf"/>
</dbReference>
<evidence type="ECO:0000256" key="1">
    <source>
        <dbReference type="SAM" id="MobiDB-lite"/>
    </source>
</evidence>
<dbReference type="SMART" id="SM00257">
    <property type="entry name" value="LysM"/>
    <property type="match status" value="1"/>
</dbReference>
<dbReference type="Pfam" id="PF01476">
    <property type="entry name" value="LysM"/>
    <property type="match status" value="1"/>
</dbReference>
<dbReference type="InterPro" id="IPR018392">
    <property type="entry name" value="LysM"/>
</dbReference>
<comment type="caution">
    <text evidence="3">The sequence shown here is derived from an EMBL/GenBank/DDBJ whole genome shotgun (WGS) entry which is preliminary data.</text>
</comment>
<feature type="compositionally biased region" description="Basic and acidic residues" evidence="1">
    <location>
        <begin position="260"/>
        <end position="270"/>
    </location>
</feature>
<gene>
    <name evidence="3" type="ORF">O3V59_11455</name>
</gene>
<accession>A0A9X3Z3R9</accession>
<dbReference type="Gene3D" id="3.10.350.10">
    <property type="entry name" value="LysM domain"/>
    <property type="match status" value="1"/>
</dbReference>
<protein>
    <submittedName>
        <fullName evidence="3">LysM peptidoglycan-binding domain-containing protein</fullName>
    </submittedName>
</protein>
<dbReference type="RefSeq" id="WP_271140150.1">
    <property type="nucleotide sequence ID" value="NZ_JAPYYP010000012.1"/>
</dbReference>
<organism evidence="3 4">
    <name type="scientific">Brevibacillus thermoruber</name>
    <dbReference type="NCBI Taxonomy" id="33942"/>
    <lineage>
        <taxon>Bacteria</taxon>
        <taxon>Bacillati</taxon>
        <taxon>Bacillota</taxon>
        <taxon>Bacilli</taxon>
        <taxon>Bacillales</taxon>
        <taxon>Paenibacillaceae</taxon>
        <taxon>Brevibacillus</taxon>
    </lineage>
</organism>
<dbReference type="EMBL" id="JAPYYP010000012">
    <property type="protein sequence ID" value="MDA5108979.1"/>
    <property type="molecule type" value="Genomic_DNA"/>
</dbReference>
<dbReference type="SUPFAM" id="SSF54106">
    <property type="entry name" value="LysM domain"/>
    <property type="match status" value="1"/>
</dbReference>
<evidence type="ECO:0000313" key="4">
    <source>
        <dbReference type="Proteomes" id="UP001151071"/>
    </source>
</evidence>